<reference evidence="2" key="1">
    <citation type="submission" date="2019-10" db="EMBL/GenBank/DDBJ databases">
        <title>Draft genome sequence of Panacibacter sp. KCS-6.</title>
        <authorList>
            <person name="Yim K.J."/>
        </authorList>
    </citation>
    <scope>NUCLEOTIDE SEQUENCE</scope>
    <source>
        <strain evidence="2">KCS-6</strain>
    </source>
</reference>
<dbReference type="EMBL" id="WHPF01000006">
    <property type="protein sequence ID" value="NNV55754.1"/>
    <property type="molecule type" value="Genomic_DNA"/>
</dbReference>
<evidence type="ECO:0000313" key="2">
    <source>
        <dbReference type="EMBL" id="NNV55754.1"/>
    </source>
</evidence>
<accession>A0A8J8FG44</accession>
<dbReference type="InterPro" id="IPR007372">
    <property type="entry name" value="Lipid/polyisoprenoid-bd_YceI"/>
</dbReference>
<dbReference type="SUPFAM" id="SSF101874">
    <property type="entry name" value="YceI-like"/>
    <property type="match status" value="1"/>
</dbReference>
<sequence>MTNEIKWAINQVNSDITFDVRHLIVPHVSGAFKTFDANIYTTGKDFATAEIELWIDAASITTGETKLDEHLRSSEFFDVANYQQIKFVSNPAGRTEEGENGIQEIWGELTIKGITEYIKLDVAFGGCYMDTYGKEKADFKVTTKIDRRNWGLNWNINTETAGFIVSDYVNISCDVELMNLGERALVMEFESVGIQHNSKADHM</sequence>
<dbReference type="InterPro" id="IPR036761">
    <property type="entry name" value="TTHA0802/YceI-like_sf"/>
</dbReference>
<dbReference type="SMART" id="SM00867">
    <property type="entry name" value="YceI"/>
    <property type="match status" value="1"/>
</dbReference>
<comment type="caution">
    <text evidence="2">The sequence shown here is derived from an EMBL/GenBank/DDBJ whole genome shotgun (WGS) entry which is preliminary data.</text>
</comment>
<evidence type="ECO:0000259" key="1">
    <source>
        <dbReference type="SMART" id="SM00867"/>
    </source>
</evidence>
<dbReference type="AlphaFoldDB" id="A0A8J8FG44"/>
<keyword evidence="3" id="KW-1185">Reference proteome</keyword>
<organism evidence="2 3">
    <name type="scientific">Limnovirga soli</name>
    <dbReference type="NCBI Taxonomy" id="2656915"/>
    <lineage>
        <taxon>Bacteria</taxon>
        <taxon>Pseudomonadati</taxon>
        <taxon>Bacteroidota</taxon>
        <taxon>Chitinophagia</taxon>
        <taxon>Chitinophagales</taxon>
        <taxon>Chitinophagaceae</taxon>
        <taxon>Limnovirga</taxon>
    </lineage>
</organism>
<dbReference type="PANTHER" id="PTHR34406:SF1">
    <property type="entry name" value="PROTEIN YCEI"/>
    <property type="match status" value="1"/>
</dbReference>
<gene>
    <name evidence="2" type="ORF">GD597_09805</name>
</gene>
<dbReference type="RefSeq" id="WP_171607684.1">
    <property type="nucleotide sequence ID" value="NZ_WHPF01000006.1"/>
</dbReference>
<dbReference type="Proteomes" id="UP000598971">
    <property type="component" value="Unassembled WGS sequence"/>
</dbReference>
<dbReference type="PANTHER" id="PTHR34406">
    <property type="entry name" value="PROTEIN YCEI"/>
    <property type="match status" value="1"/>
</dbReference>
<dbReference type="Gene3D" id="2.40.128.110">
    <property type="entry name" value="Lipid/polyisoprenoid-binding, YceI-like"/>
    <property type="match status" value="1"/>
</dbReference>
<protein>
    <recommendedName>
        <fullName evidence="1">Lipid/polyisoprenoid-binding YceI-like domain-containing protein</fullName>
    </recommendedName>
</protein>
<feature type="domain" description="Lipid/polyisoprenoid-binding YceI-like" evidence="1">
    <location>
        <begin position="6"/>
        <end position="178"/>
    </location>
</feature>
<dbReference type="Pfam" id="PF04264">
    <property type="entry name" value="YceI"/>
    <property type="match status" value="1"/>
</dbReference>
<name>A0A8J8FG44_9BACT</name>
<evidence type="ECO:0000313" key="3">
    <source>
        <dbReference type="Proteomes" id="UP000598971"/>
    </source>
</evidence>
<proteinExistence type="predicted"/>